<gene>
    <name evidence="2" type="ORF">GCM10007854_05860</name>
</gene>
<dbReference type="InterPro" id="IPR036188">
    <property type="entry name" value="FAD/NAD-bd_sf"/>
</dbReference>
<dbReference type="InterPro" id="IPR002937">
    <property type="entry name" value="Amino_oxidase"/>
</dbReference>
<dbReference type="Pfam" id="PF13450">
    <property type="entry name" value="NAD_binding_8"/>
    <property type="match status" value="1"/>
</dbReference>
<dbReference type="PANTHER" id="PTHR16128">
    <property type="entry name" value="FAD/NAD(P)-BINDING OXIDOREDUCTASE FAMILY PROTEIN"/>
    <property type="match status" value="1"/>
</dbReference>
<evidence type="ECO:0000313" key="3">
    <source>
        <dbReference type="Proteomes" id="UP001161390"/>
    </source>
</evidence>
<dbReference type="EMBL" id="BSNJ01000001">
    <property type="protein sequence ID" value="GLQ19631.1"/>
    <property type="molecule type" value="Genomic_DNA"/>
</dbReference>
<name>A0ABQ5UWH4_9PROT</name>
<dbReference type="SUPFAM" id="SSF51905">
    <property type="entry name" value="FAD/NAD(P)-binding domain"/>
    <property type="match status" value="1"/>
</dbReference>
<dbReference type="Pfam" id="PF01593">
    <property type="entry name" value="Amino_oxidase"/>
    <property type="match status" value="1"/>
</dbReference>
<dbReference type="Gene3D" id="3.90.660.10">
    <property type="match status" value="1"/>
</dbReference>
<reference evidence="2" key="1">
    <citation type="journal article" date="2014" name="Int. J. Syst. Evol. Microbiol.">
        <title>Complete genome of a new Firmicutes species belonging to the dominant human colonic microbiota ('Ruminococcus bicirculans') reveals two chromosomes and a selective capacity to utilize plant glucans.</title>
        <authorList>
            <consortium name="NISC Comparative Sequencing Program"/>
            <person name="Wegmann U."/>
            <person name="Louis P."/>
            <person name="Goesmann A."/>
            <person name="Henrissat B."/>
            <person name="Duncan S.H."/>
            <person name="Flint H.J."/>
        </authorList>
    </citation>
    <scope>NUCLEOTIDE SEQUENCE</scope>
    <source>
        <strain evidence="2">NBRC 108216</strain>
    </source>
</reference>
<feature type="domain" description="Amine oxidase" evidence="1">
    <location>
        <begin position="104"/>
        <end position="328"/>
    </location>
</feature>
<dbReference type="Proteomes" id="UP001161390">
    <property type="component" value="Unassembled WGS sequence"/>
</dbReference>
<comment type="caution">
    <text evidence="2">The sequence shown here is derived from an EMBL/GenBank/DDBJ whole genome shotgun (WGS) entry which is preliminary data.</text>
</comment>
<reference evidence="2" key="2">
    <citation type="submission" date="2023-01" db="EMBL/GenBank/DDBJ databases">
        <title>Draft genome sequence of Algimonas porphyrae strain NBRC 108216.</title>
        <authorList>
            <person name="Sun Q."/>
            <person name="Mori K."/>
        </authorList>
    </citation>
    <scope>NUCLEOTIDE SEQUENCE</scope>
    <source>
        <strain evidence="2">NBRC 108216</strain>
    </source>
</reference>
<protein>
    <submittedName>
        <fullName evidence="2">FAD-dependent oxidoreductase</fullName>
    </submittedName>
</protein>
<accession>A0ABQ5UWH4</accession>
<organism evidence="2 3">
    <name type="scientific">Algimonas porphyrae</name>
    <dbReference type="NCBI Taxonomy" id="1128113"/>
    <lineage>
        <taxon>Bacteria</taxon>
        <taxon>Pseudomonadati</taxon>
        <taxon>Pseudomonadota</taxon>
        <taxon>Alphaproteobacteria</taxon>
        <taxon>Maricaulales</taxon>
        <taxon>Robiginitomaculaceae</taxon>
        <taxon>Algimonas</taxon>
    </lineage>
</organism>
<dbReference type="RefSeq" id="WP_284369449.1">
    <property type="nucleotide sequence ID" value="NZ_BSNJ01000001.1"/>
</dbReference>
<proteinExistence type="predicted"/>
<evidence type="ECO:0000313" key="2">
    <source>
        <dbReference type="EMBL" id="GLQ19631.1"/>
    </source>
</evidence>
<dbReference type="Gene3D" id="3.50.50.60">
    <property type="entry name" value="FAD/NAD(P)-binding domain"/>
    <property type="match status" value="1"/>
</dbReference>
<evidence type="ECO:0000259" key="1">
    <source>
        <dbReference type="Pfam" id="PF01593"/>
    </source>
</evidence>
<keyword evidence="3" id="KW-1185">Reference proteome</keyword>
<sequence length="337" mass="36844">MKIAIIGAGMAGLSAANALSERHHVRLFDKSRGVGGRMSTRYAGDYEFDHGAQYFTVSDPEFQALIDSVRRDGHVAPWHSRGLYVRDGVIEADRGRPRWVGTPRMNSLPKAMARGLSIDLGRRIASVTGQADDLRLTFEDGSREGPFDRVICTAPAPQTAQILPNETPLQSVLARVRMQACFAVMVGLEDRFDPGWDSLRLSDLPVSWMARNSAKPGRDSHLTSLVIHAAPDWSDRYAEADRADVLATLLETASTICERPLQDAPHLALHRWLYAFSDQPPVTVDGVAAHEQDCLIDRDRGIICAGDWCVGGRVEGAFISGRAAAKAVDSVATERNS</sequence>
<dbReference type="PANTHER" id="PTHR16128:SF5">
    <property type="entry name" value="FAD_NAD(P)-BINDING OXIDOREDUCTASE FAMILY PROTEIN"/>
    <property type="match status" value="1"/>
</dbReference>